<dbReference type="EMBL" id="LNGC01000130">
    <property type="protein sequence ID" value="KYC48518.1"/>
    <property type="molecule type" value="Genomic_DNA"/>
</dbReference>
<organism evidence="1 2">
    <name type="scientific">Candidatus Methanofastidiosum methylothiophilum</name>
    <dbReference type="NCBI Taxonomy" id="1705564"/>
    <lineage>
        <taxon>Archaea</taxon>
        <taxon>Methanobacteriati</taxon>
        <taxon>Methanobacteriota</taxon>
        <taxon>Stenosarchaea group</taxon>
        <taxon>Candidatus Methanofastidiosia</taxon>
        <taxon>Candidatus Methanofastidiosales</taxon>
        <taxon>Candidatus Methanofastidiosaceae</taxon>
        <taxon>Candidatus Methanofastidiosum</taxon>
    </lineage>
</organism>
<comment type="caution">
    <text evidence="1">The sequence shown here is derived from an EMBL/GenBank/DDBJ whole genome shotgun (WGS) entry which is preliminary data.</text>
</comment>
<reference evidence="1 2" key="1">
    <citation type="journal article" date="2016" name="ISME J.">
        <title>Chasing the elusive Euryarchaeota class WSA2: genomes reveal a uniquely fastidious methyl-reducing methanogen.</title>
        <authorList>
            <person name="Nobu M.K."/>
            <person name="Narihiro T."/>
            <person name="Kuroda K."/>
            <person name="Mei R."/>
            <person name="Liu W.T."/>
        </authorList>
    </citation>
    <scope>NUCLEOTIDE SEQUENCE [LARGE SCALE GENOMIC DNA]</scope>
    <source>
        <strain evidence="1">U1lsi0528_Bin055</strain>
    </source>
</reference>
<dbReference type="Proteomes" id="UP000075398">
    <property type="component" value="Unassembled WGS sequence"/>
</dbReference>
<accession>A0A150IUG3</accession>
<dbReference type="AlphaFoldDB" id="A0A150IUG3"/>
<sequence length="65" mass="7131">MVVELSETVTFLVDASQPTEPPRASTTALIGSKVLLFFMIGGESRVLVEPLTVNVVLPIWRMMIV</sequence>
<evidence type="ECO:0000313" key="1">
    <source>
        <dbReference type="EMBL" id="KYC48518.1"/>
    </source>
</evidence>
<name>A0A150IUG3_9EURY</name>
<gene>
    <name evidence="1" type="ORF">AMQ22_01865</name>
</gene>
<protein>
    <submittedName>
        <fullName evidence="1">Uncharacterized protein</fullName>
    </submittedName>
</protein>
<proteinExistence type="predicted"/>
<evidence type="ECO:0000313" key="2">
    <source>
        <dbReference type="Proteomes" id="UP000075398"/>
    </source>
</evidence>